<feature type="compositionally biased region" description="Basic and acidic residues" evidence="1">
    <location>
        <begin position="760"/>
        <end position="774"/>
    </location>
</feature>
<feature type="compositionally biased region" description="Basic and acidic residues" evidence="1">
    <location>
        <begin position="526"/>
        <end position="536"/>
    </location>
</feature>
<dbReference type="RefSeq" id="XP_045956994.1">
    <property type="nucleotide sequence ID" value="XM_046096065.1"/>
</dbReference>
<feature type="compositionally biased region" description="Low complexity" evidence="1">
    <location>
        <begin position="47"/>
        <end position="65"/>
    </location>
</feature>
<feature type="compositionally biased region" description="Basic and acidic residues" evidence="1">
    <location>
        <begin position="142"/>
        <end position="151"/>
    </location>
</feature>
<evidence type="ECO:0000313" key="3">
    <source>
        <dbReference type="Proteomes" id="UP000758603"/>
    </source>
</evidence>
<feature type="region of interest" description="Disordered" evidence="1">
    <location>
        <begin position="753"/>
        <end position="779"/>
    </location>
</feature>
<feature type="region of interest" description="Disordered" evidence="1">
    <location>
        <begin position="866"/>
        <end position="886"/>
    </location>
</feature>
<feature type="region of interest" description="Disordered" evidence="1">
    <location>
        <begin position="1"/>
        <end position="116"/>
    </location>
</feature>
<accession>A0A9P8UIE3</accession>
<organism evidence="2 3">
    <name type="scientific">Truncatella angustata</name>
    <dbReference type="NCBI Taxonomy" id="152316"/>
    <lineage>
        <taxon>Eukaryota</taxon>
        <taxon>Fungi</taxon>
        <taxon>Dikarya</taxon>
        <taxon>Ascomycota</taxon>
        <taxon>Pezizomycotina</taxon>
        <taxon>Sordariomycetes</taxon>
        <taxon>Xylariomycetidae</taxon>
        <taxon>Amphisphaeriales</taxon>
        <taxon>Sporocadaceae</taxon>
        <taxon>Truncatella</taxon>
    </lineage>
</organism>
<protein>
    <submittedName>
        <fullName evidence="2">Uncharacterized protein</fullName>
    </submittedName>
</protein>
<keyword evidence="3" id="KW-1185">Reference proteome</keyword>
<feature type="compositionally biased region" description="Polar residues" evidence="1">
    <location>
        <begin position="284"/>
        <end position="294"/>
    </location>
</feature>
<feature type="compositionally biased region" description="Acidic residues" evidence="1">
    <location>
        <begin position="181"/>
        <end position="192"/>
    </location>
</feature>
<name>A0A9P8UIE3_9PEZI</name>
<feature type="compositionally biased region" description="Polar residues" evidence="1">
    <location>
        <begin position="432"/>
        <end position="454"/>
    </location>
</feature>
<feature type="compositionally biased region" description="Basic and acidic residues" evidence="1">
    <location>
        <begin position="1"/>
        <end position="17"/>
    </location>
</feature>
<feature type="region of interest" description="Disordered" evidence="1">
    <location>
        <begin position="390"/>
        <end position="608"/>
    </location>
</feature>
<feature type="compositionally biased region" description="Polar residues" evidence="1">
    <location>
        <begin position="202"/>
        <end position="220"/>
    </location>
</feature>
<dbReference type="AlphaFoldDB" id="A0A9P8UIE3"/>
<feature type="compositionally biased region" description="Basic and acidic residues" evidence="1">
    <location>
        <begin position="399"/>
        <end position="427"/>
    </location>
</feature>
<gene>
    <name evidence="2" type="ORF">BKA67DRAFT_299794</name>
</gene>
<feature type="compositionally biased region" description="Basic and acidic residues" evidence="1">
    <location>
        <begin position="295"/>
        <end position="306"/>
    </location>
</feature>
<dbReference type="GeneID" id="70124958"/>
<dbReference type="EMBL" id="JAGPXC010000005">
    <property type="protein sequence ID" value="KAH6652717.1"/>
    <property type="molecule type" value="Genomic_DNA"/>
</dbReference>
<comment type="caution">
    <text evidence="2">The sequence shown here is derived from an EMBL/GenBank/DDBJ whole genome shotgun (WGS) entry which is preliminary data.</text>
</comment>
<evidence type="ECO:0000256" key="1">
    <source>
        <dbReference type="SAM" id="MobiDB-lite"/>
    </source>
</evidence>
<feature type="compositionally biased region" description="Basic and acidic residues" evidence="1">
    <location>
        <begin position="589"/>
        <end position="600"/>
    </location>
</feature>
<feature type="compositionally biased region" description="Polar residues" evidence="1">
    <location>
        <begin position="478"/>
        <end position="490"/>
    </location>
</feature>
<reference evidence="2" key="1">
    <citation type="journal article" date="2021" name="Nat. Commun.">
        <title>Genetic determinants of endophytism in the Arabidopsis root mycobiome.</title>
        <authorList>
            <person name="Mesny F."/>
            <person name="Miyauchi S."/>
            <person name="Thiergart T."/>
            <person name="Pickel B."/>
            <person name="Atanasova L."/>
            <person name="Karlsson M."/>
            <person name="Huettel B."/>
            <person name="Barry K.W."/>
            <person name="Haridas S."/>
            <person name="Chen C."/>
            <person name="Bauer D."/>
            <person name="Andreopoulos W."/>
            <person name="Pangilinan J."/>
            <person name="LaButti K."/>
            <person name="Riley R."/>
            <person name="Lipzen A."/>
            <person name="Clum A."/>
            <person name="Drula E."/>
            <person name="Henrissat B."/>
            <person name="Kohler A."/>
            <person name="Grigoriev I.V."/>
            <person name="Martin F.M."/>
            <person name="Hacquard S."/>
        </authorList>
    </citation>
    <scope>NUCLEOTIDE SEQUENCE</scope>
    <source>
        <strain evidence="2">MPI-SDFR-AT-0073</strain>
    </source>
</reference>
<feature type="region of interest" description="Disordered" evidence="1">
    <location>
        <begin position="273"/>
        <end position="363"/>
    </location>
</feature>
<feature type="region of interest" description="Disordered" evidence="1">
    <location>
        <begin position="142"/>
        <end position="223"/>
    </location>
</feature>
<sequence length="952" mass="102568">METTEKTVDVVDTKPSAEEATAVDVAPEPEATSAIEVATPEDKTDIVDVVDASPSVEVVPEPEVSTEGQAREEQAVEPPKDKSVPSIPKDDNFLEAEEAKDKVGPMGTGGKARKGKQQFKLGALKVASPDVMALEFGGSRPERILEEEAPRNDIAGRNMDRDETWEDEMIATDSIQPDAVVDQEPEPFDEESSTVPLDIVQQPASLNPSVNTDPSGNPIQEISGMAGSMLKPLIFTQPDSKPDSNNSVLALEDYHASEVGSDTTPIAAISHSKYSFDNGEKMDTSNTTKTVSSVDKSEIGRDHSQADDTVVATHSSEICEPKDQPESVGQHSSSRGEQKQRILMPDEGSTLGQHANKKEDTMAASVDLPMIAKPFEGQISESSQVLKLLSSETTYPSSHGDDKVVDDSPVKDEKPHEPIDDFAEGQKRSLRYHTNNGPQQSALGHSVSIDNSPLQKDALTTDGGDETSHDYMAVDQLVQEQKISGDSTPVEQHESALGEQPTVNQSDSAQAPDSPTVEPEILPLELLHRKQDKSTAIEDPATPYTQDEVAGTMLMQESAAGADHVPVPVEGFGQSLDAEHIPAQQSLATDDHNQRSHEEQFETGDEPNIELTLLSTGSEEHISLIEKPGPANSDDDFVVVEKSGDLSQDVSNLFGDKDVPSDIVLPAHSTQNSSLHDPTSNYGTSVAKLQQPVPTMDLASAEVGHRATVKGGSANREADAELGAYLSERRSFHQIAVLNPEAESREVSPESLIVGAKPSGTDDKNFSTATERRGSASQQQLLEISNEEFEPSNLKGEDFDSHSGLVIGVAAGAATIATGAGVLTHKLSSLRTADPKNGHLETKNEVMRNNPSNVHETYRAKVDVTATPDVAPDVPPKSPERALSPEPLIREGSLEVGESATTGESVFPEPSFGSADTIEASIMNRTRKDYQRFRYQTNFGPFWHSNRRRLRV</sequence>
<feature type="compositionally biased region" description="Basic and acidic residues" evidence="1">
    <location>
        <begin position="69"/>
        <end position="103"/>
    </location>
</feature>
<feature type="compositionally biased region" description="Polar residues" evidence="1">
    <location>
        <begin position="501"/>
        <end position="513"/>
    </location>
</feature>
<evidence type="ECO:0000313" key="2">
    <source>
        <dbReference type="EMBL" id="KAH6652717.1"/>
    </source>
</evidence>
<dbReference type="Proteomes" id="UP000758603">
    <property type="component" value="Unassembled WGS sequence"/>
</dbReference>
<proteinExistence type="predicted"/>